<evidence type="ECO:0000256" key="3">
    <source>
        <dbReference type="SAM" id="MobiDB-lite"/>
    </source>
</evidence>
<proteinExistence type="predicted"/>
<dbReference type="CDD" id="cd07323">
    <property type="entry name" value="LAM"/>
    <property type="match status" value="1"/>
</dbReference>
<dbReference type="Gene3D" id="1.10.10.10">
    <property type="entry name" value="Winged helix-like DNA-binding domain superfamily/Winged helix DNA-binding domain"/>
    <property type="match status" value="1"/>
</dbReference>
<dbReference type="SUPFAM" id="SSF46785">
    <property type="entry name" value="Winged helix' DNA-binding domain"/>
    <property type="match status" value="1"/>
</dbReference>
<keyword evidence="6" id="KW-1185">Reference proteome</keyword>
<feature type="region of interest" description="Disordered" evidence="3">
    <location>
        <begin position="191"/>
        <end position="230"/>
    </location>
</feature>
<evidence type="ECO:0000259" key="4">
    <source>
        <dbReference type="PROSITE" id="PS50961"/>
    </source>
</evidence>
<dbReference type="EMBL" id="JACMSC010000015">
    <property type="protein sequence ID" value="KAG6487445.1"/>
    <property type="molecule type" value="Genomic_DNA"/>
</dbReference>
<feature type="region of interest" description="Disordered" evidence="3">
    <location>
        <begin position="756"/>
        <end position="776"/>
    </location>
</feature>
<dbReference type="GO" id="GO:0000339">
    <property type="term" value="F:RNA cap binding"/>
    <property type="evidence" value="ECO:0007669"/>
    <property type="project" value="InterPro"/>
</dbReference>
<dbReference type="PANTHER" id="PTHR22792:SF101">
    <property type="entry name" value="LA-RELATED PROTEIN 1A"/>
    <property type="match status" value="1"/>
</dbReference>
<organism evidence="5 6">
    <name type="scientific">Zingiber officinale</name>
    <name type="common">Ginger</name>
    <name type="synonym">Amomum zingiber</name>
    <dbReference type="NCBI Taxonomy" id="94328"/>
    <lineage>
        <taxon>Eukaryota</taxon>
        <taxon>Viridiplantae</taxon>
        <taxon>Streptophyta</taxon>
        <taxon>Embryophyta</taxon>
        <taxon>Tracheophyta</taxon>
        <taxon>Spermatophyta</taxon>
        <taxon>Magnoliopsida</taxon>
        <taxon>Liliopsida</taxon>
        <taxon>Zingiberales</taxon>
        <taxon>Zingiberaceae</taxon>
        <taxon>Zingiber</taxon>
    </lineage>
</organism>
<dbReference type="SMART" id="SM00715">
    <property type="entry name" value="LA"/>
    <property type="match status" value="1"/>
</dbReference>
<dbReference type="InterPro" id="IPR006607">
    <property type="entry name" value="DM15"/>
</dbReference>
<dbReference type="InterPro" id="IPR036388">
    <property type="entry name" value="WH-like_DNA-bd_sf"/>
</dbReference>
<evidence type="ECO:0000256" key="1">
    <source>
        <dbReference type="ARBA" id="ARBA00022884"/>
    </source>
</evidence>
<dbReference type="PANTHER" id="PTHR22792">
    <property type="entry name" value="LUPUS LA PROTEIN-RELATED"/>
    <property type="match status" value="1"/>
</dbReference>
<reference evidence="5 6" key="1">
    <citation type="submission" date="2020-08" db="EMBL/GenBank/DDBJ databases">
        <title>Plant Genome Project.</title>
        <authorList>
            <person name="Zhang R.-G."/>
        </authorList>
    </citation>
    <scope>NUCLEOTIDE SEQUENCE [LARGE SCALE GENOMIC DNA]</scope>
    <source>
        <tissue evidence="5">Rhizome</tissue>
    </source>
</reference>
<feature type="compositionally biased region" description="Polar residues" evidence="3">
    <location>
        <begin position="8"/>
        <end position="23"/>
    </location>
</feature>
<name>A0A8J5KSL8_ZINOF</name>
<feature type="region of interest" description="Disordered" evidence="3">
    <location>
        <begin position="1"/>
        <end position="69"/>
    </location>
</feature>
<feature type="region of interest" description="Disordered" evidence="3">
    <location>
        <begin position="795"/>
        <end position="837"/>
    </location>
</feature>
<evidence type="ECO:0000256" key="2">
    <source>
        <dbReference type="PROSITE-ProRule" id="PRU00332"/>
    </source>
</evidence>
<keyword evidence="1 2" id="KW-0694">RNA-binding</keyword>
<gene>
    <name evidence="5" type="ORF">ZIOFF_056031</name>
</gene>
<dbReference type="Pfam" id="PF21071">
    <property type="entry name" value="LARP1_HEAT"/>
    <property type="match status" value="1"/>
</dbReference>
<dbReference type="GO" id="GO:0048255">
    <property type="term" value="P:mRNA stabilization"/>
    <property type="evidence" value="ECO:0007669"/>
    <property type="project" value="InterPro"/>
</dbReference>
<evidence type="ECO:0000313" key="5">
    <source>
        <dbReference type="EMBL" id="KAG6487445.1"/>
    </source>
</evidence>
<dbReference type="Pfam" id="PF05383">
    <property type="entry name" value="La"/>
    <property type="match status" value="1"/>
</dbReference>
<dbReference type="InterPro" id="IPR036390">
    <property type="entry name" value="WH_DNA-bd_sf"/>
</dbReference>
<accession>A0A8J5KSL8</accession>
<dbReference type="AlphaFoldDB" id="A0A8J5KSL8"/>
<feature type="region of interest" description="Disordered" evidence="3">
    <location>
        <begin position="108"/>
        <end position="140"/>
    </location>
</feature>
<dbReference type="SMART" id="SM00684">
    <property type="entry name" value="DM15"/>
    <property type="match status" value="3"/>
</dbReference>
<feature type="domain" description="HTH La-type RNA-binding" evidence="4">
    <location>
        <begin position="406"/>
        <end position="495"/>
    </location>
</feature>
<protein>
    <recommendedName>
        <fullName evidence="4">HTH La-type RNA-binding domain-containing protein</fullName>
    </recommendedName>
</protein>
<comment type="caution">
    <text evidence="5">The sequence shown here is derived from an EMBL/GenBank/DDBJ whole genome shotgun (WGS) entry which is preliminary data.</text>
</comment>
<dbReference type="Proteomes" id="UP000734854">
    <property type="component" value="Unassembled WGS sequence"/>
</dbReference>
<dbReference type="InterPro" id="IPR045180">
    <property type="entry name" value="La_dom_prot"/>
</dbReference>
<evidence type="ECO:0000313" key="6">
    <source>
        <dbReference type="Proteomes" id="UP000734854"/>
    </source>
</evidence>
<feature type="compositionally biased region" description="Polar residues" evidence="3">
    <location>
        <begin position="795"/>
        <end position="807"/>
    </location>
</feature>
<feature type="compositionally biased region" description="Basic and acidic residues" evidence="3">
    <location>
        <begin position="24"/>
        <end position="46"/>
    </location>
</feature>
<dbReference type="PROSITE" id="PS50961">
    <property type="entry name" value="HTH_LA"/>
    <property type="match status" value="1"/>
</dbReference>
<dbReference type="InterPro" id="IPR006630">
    <property type="entry name" value="La_HTH"/>
</dbReference>
<sequence>MSRGDLQSKGQFQVSNHMRISQETIERKIRVPGELSDGAKAERSIWPRDASVSPSSSSELYWTRNEERGTRNGDGFFALKIKRSPRHTHTLASESGTTLPAAAAVAGPGTTEAQEPALAPAKAGPSPWRKAAATAEEGKEGDLLMGAESWPALGDSKPNDSSDIATKAAPAAMPPPRAMLNPGFQPPAAPIQGSMGIRKSGGFVSNNSPKQHHHKNGPRRNGPVNGGPPLPVHFTYQQPGQPMVYPVLQPPTLMVPDYAYQSNHVPFPNVQPHIVNSGEPHMRGLVPTSQPGGNDGNRNFKPLQQDPNNWHPNVPYGGRPYNVHEPPQMWRRPFGPRDSIDMPHGIGPRTFFRPVPQFLGHAPRFISGPGFPGPPMYYVPASTLEVLHGPPRFPSHPSPPVHPNMTPETVALQTNIVKQIEYYFSDENLQKDRYLISLLDEQGWVSITKIADFNRLKKMTTSIPLILDALRSSNLIEIQDDNIRRRGDWSKWISAPSPVVSSQFQSTQGQSPVRVNININERSNSAQIHGTHCEDQDGYSNSTPFYSTKESNTFSESSTGNVLISVEEVDQNGDRKNDKEMDCNTLLEGQKDPLGDCRCTPNNNSIVSNVDVDYIINDSQISNNLEVNLNSCDIGPKLDKVTTDGAEYDNGFLDSPHVYNSQSTFMLDEELELEHTANEIDRLSLNRRVDDEEDEMNVNDQDVHRLIIVTQVCYDTRVDKDDSTSSGKPEIISNELASAINDGLYFYEQELHAKRSGNNRNTNTKMTKSGPTNVTSSLHLKTNLNITNYASDNVGQANSRQRQNKGVNKSHASHRRLFPSNFRNRHGVASESPPSNSVGFFFGSTPPENICFMPSKLSVSPHNIHPGSPPVGSMPKSFPPFQHPSHHLLEKNQFKQQKYLKFHKRCLNDRKKLGIGCSEEMNTLYRFWSYFLRDMFNKSMYDEFCKFAMEDANANYNYGLECLFRFYSYGLEKQFRDDLYDDFERLTLESYKKCNLYGLEKYWAFHHYRGHRRTDALRKHPELERLLREEYRTLEDFRAKEKAGTASGKECSSSSGGCNNNKCGGFNDHGVVP</sequence>
<feature type="region of interest" description="Disordered" evidence="3">
    <location>
        <begin position="289"/>
        <end position="314"/>
    </location>
</feature>